<gene>
    <name evidence="1" type="ORF">O3303_16075</name>
</gene>
<proteinExistence type="predicted"/>
<accession>A0ABY7LRH4</accession>
<evidence type="ECO:0000313" key="1">
    <source>
        <dbReference type="EMBL" id="WBA41325.1"/>
    </source>
</evidence>
<keyword evidence="2" id="KW-1185">Reference proteome</keyword>
<dbReference type="Proteomes" id="UP001211005">
    <property type="component" value="Chromosome"/>
</dbReference>
<dbReference type="RefSeq" id="WP_269559401.1">
    <property type="nucleotide sequence ID" value="NZ_CP114767.1"/>
</dbReference>
<protein>
    <submittedName>
        <fullName evidence="1">Uncharacterized protein</fullName>
    </submittedName>
</protein>
<evidence type="ECO:0000313" key="2">
    <source>
        <dbReference type="Proteomes" id="UP001211005"/>
    </source>
</evidence>
<dbReference type="EMBL" id="CP114767">
    <property type="protein sequence ID" value="WBA41325.1"/>
    <property type="molecule type" value="Genomic_DNA"/>
</dbReference>
<reference evidence="1 2" key="1">
    <citation type="submission" date="2022-12" db="EMBL/GenBank/DDBJ databases">
        <title>Hymenobacter canadensis sp. nov. isolated from lake water of the Cambridge Bay, Canada.</title>
        <authorList>
            <person name="Kim W.H."/>
            <person name="Lee Y.M."/>
        </authorList>
    </citation>
    <scope>NUCLEOTIDE SEQUENCE [LARGE SCALE GENOMIC DNA]</scope>
    <source>
        <strain evidence="1 2">PAMC 29467</strain>
    </source>
</reference>
<organism evidence="1 2">
    <name type="scientific">Hymenobacter canadensis</name>
    <dbReference type="NCBI Taxonomy" id="2999067"/>
    <lineage>
        <taxon>Bacteria</taxon>
        <taxon>Pseudomonadati</taxon>
        <taxon>Bacteroidota</taxon>
        <taxon>Cytophagia</taxon>
        <taxon>Cytophagales</taxon>
        <taxon>Hymenobacteraceae</taxon>
        <taxon>Hymenobacter</taxon>
    </lineage>
</organism>
<sequence>MSLLRTLALSAFPLFLVGLLILELVGPVAPATLRAVRPVRASVVQRAAPVAPAAASRLVASL</sequence>
<name>A0ABY7LRH4_9BACT</name>